<dbReference type="PANTHER" id="PTHR13285:SF23">
    <property type="entry name" value="TEICHOIC ACID D-ALANYLTRANSFERASE"/>
    <property type="match status" value="1"/>
</dbReference>
<evidence type="ECO:0000256" key="10">
    <source>
        <dbReference type="SAM" id="Phobius"/>
    </source>
</evidence>
<keyword evidence="12" id="KW-1185">Reference proteome</keyword>
<dbReference type="InterPro" id="IPR004299">
    <property type="entry name" value="MBOAT_fam"/>
</dbReference>
<evidence type="ECO:0000256" key="9">
    <source>
        <dbReference type="PIRNR" id="PIRNR016636"/>
    </source>
</evidence>
<evidence type="ECO:0000256" key="6">
    <source>
        <dbReference type="ARBA" id="ARBA00022989"/>
    </source>
</evidence>
<protein>
    <submittedName>
        <fullName evidence="11">MBOAT family protein</fullName>
    </submittedName>
</protein>
<dbReference type="PIRSF" id="PIRSF500217">
    <property type="entry name" value="AlgI"/>
    <property type="match status" value="1"/>
</dbReference>
<keyword evidence="7 9" id="KW-0472">Membrane</keyword>
<dbReference type="InterPro" id="IPR024194">
    <property type="entry name" value="Ac/AlaTfrase_AlgI/DltB"/>
</dbReference>
<evidence type="ECO:0000256" key="3">
    <source>
        <dbReference type="ARBA" id="ARBA00022475"/>
    </source>
</evidence>
<dbReference type="PIRSF" id="PIRSF016636">
    <property type="entry name" value="AlgI_DltB"/>
    <property type="match status" value="1"/>
</dbReference>
<evidence type="ECO:0000256" key="8">
    <source>
        <dbReference type="ARBA" id="ARBA00023315"/>
    </source>
</evidence>
<dbReference type="Proteomes" id="UP001600943">
    <property type="component" value="Unassembled WGS sequence"/>
</dbReference>
<keyword evidence="5 10" id="KW-0812">Transmembrane</keyword>
<keyword evidence="3 9" id="KW-1003">Cell membrane</keyword>
<dbReference type="RefSeq" id="WP_390405087.1">
    <property type="nucleotide sequence ID" value="NZ_BAABYW010000001.1"/>
</dbReference>
<feature type="transmembrane region" description="Helical" evidence="10">
    <location>
        <begin position="116"/>
        <end position="138"/>
    </location>
</feature>
<comment type="subcellular location">
    <subcellularLocation>
        <location evidence="1">Cell membrane</location>
        <topology evidence="1">Multi-pass membrane protein</topology>
    </subcellularLocation>
</comment>
<evidence type="ECO:0000256" key="1">
    <source>
        <dbReference type="ARBA" id="ARBA00004651"/>
    </source>
</evidence>
<dbReference type="EMBL" id="BAABYW010000001">
    <property type="protein sequence ID" value="GAA6407926.1"/>
    <property type="molecule type" value="Genomic_DNA"/>
</dbReference>
<feature type="transmembrane region" description="Helical" evidence="10">
    <location>
        <begin position="352"/>
        <end position="370"/>
    </location>
</feature>
<dbReference type="PANTHER" id="PTHR13285">
    <property type="entry name" value="ACYLTRANSFERASE"/>
    <property type="match status" value="1"/>
</dbReference>
<keyword evidence="6 10" id="KW-1133">Transmembrane helix</keyword>
<reference evidence="11 12" key="1">
    <citation type="submission" date="2024-04" db="EMBL/GenBank/DDBJ databases">
        <title>Defined microbial consortia suppress multidrug-resistant proinflammatory Enterobacteriaceae via ecological control.</title>
        <authorList>
            <person name="Furuichi M."/>
            <person name="Kawaguchi T."/>
            <person name="Pust M."/>
            <person name="Yasuma K."/>
            <person name="Plichta D."/>
            <person name="Hasegawa N."/>
            <person name="Ohya T."/>
            <person name="Bhattarai S."/>
            <person name="Sasajima S."/>
            <person name="Aoto Y."/>
            <person name="Tuganbaev T."/>
            <person name="Yaginuma M."/>
            <person name="Ueda M."/>
            <person name="Okahashi N."/>
            <person name="Amafuji K."/>
            <person name="Kiridooshi Y."/>
            <person name="Sugita K."/>
            <person name="Strazar M."/>
            <person name="Skelly A."/>
            <person name="Suda W."/>
            <person name="Hattori M."/>
            <person name="Nakamoto N."/>
            <person name="Caballero S."/>
            <person name="Norman J."/>
            <person name="Olle B."/>
            <person name="Tanoue T."/>
            <person name="Arita M."/>
            <person name="Bucci V."/>
            <person name="Atarashi K."/>
            <person name="Xavier R."/>
            <person name="Honda K."/>
        </authorList>
    </citation>
    <scope>NUCLEOTIDE SEQUENCE [LARGE SCALE GENOMIC DNA]</scope>
    <source>
        <strain evidence="12">k04-0078-D8-1</strain>
    </source>
</reference>
<dbReference type="InterPro" id="IPR028362">
    <property type="entry name" value="AlgI"/>
</dbReference>
<organism evidence="11 12">
    <name type="scientific">Blautia hominis</name>
    <dbReference type="NCBI Taxonomy" id="2025493"/>
    <lineage>
        <taxon>Bacteria</taxon>
        <taxon>Bacillati</taxon>
        <taxon>Bacillota</taxon>
        <taxon>Clostridia</taxon>
        <taxon>Lachnospirales</taxon>
        <taxon>Lachnospiraceae</taxon>
        <taxon>Blautia</taxon>
    </lineage>
</organism>
<comment type="similarity">
    <text evidence="2 9">Belongs to the membrane-bound acyltransferase family.</text>
</comment>
<feature type="transmembrane region" description="Helical" evidence="10">
    <location>
        <begin position="150"/>
        <end position="168"/>
    </location>
</feature>
<evidence type="ECO:0000313" key="11">
    <source>
        <dbReference type="EMBL" id="GAA6407926.1"/>
    </source>
</evidence>
<comment type="caution">
    <text evidence="11">The sequence shown here is derived from an EMBL/GenBank/DDBJ whole genome shotgun (WGS) entry which is preliminary data.</text>
</comment>
<evidence type="ECO:0000313" key="12">
    <source>
        <dbReference type="Proteomes" id="UP001600943"/>
    </source>
</evidence>
<dbReference type="Pfam" id="PF03062">
    <property type="entry name" value="MBOAT"/>
    <property type="match status" value="1"/>
</dbReference>
<feature type="transmembrane region" description="Helical" evidence="10">
    <location>
        <begin position="407"/>
        <end position="424"/>
    </location>
</feature>
<proteinExistence type="inferred from homology"/>
<feature type="transmembrane region" description="Helical" evidence="10">
    <location>
        <begin position="308"/>
        <end position="332"/>
    </location>
</feature>
<gene>
    <name evidence="11" type="ORF">K040078D81_20430</name>
</gene>
<evidence type="ECO:0000256" key="7">
    <source>
        <dbReference type="ARBA" id="ARBA00023136"/>
    </source>
</evidence>
<keyword evidence="4 9" id="KW-0808">Transferase</keyword>
<dbReference type="InterPro" id="IPR051085">
    <property type="entry name" value="MB_O-acyltransferase"/>
</dbReference>
<sequence length="463" mass="52825">MLLNSLFFIFAFLPVVLLIYYLLPAAGRNLFLVAASLVFYAWGDPVYLVLLIFSAVFHYIMGLQIQNAVQDKRHRKMDLIFAAAVDVFLLCFFKYFGPAAGMVNSLLHTQIAVRELALPIGLSFYTFKNMSYLFDIYYGRLEAEKKFTDFAAYAVFFPVMTAGPIVRYKDMKEQMKKRRVNALQLGYGARRFILGLAKKVLLADTLASLYGDISARAGDITVLTAWIGMFAFTLEIYFDFSGYSDMAIGISRMLGFTVKENFDYPYTSKSITEFWRRWHVSLGSWFRDYIYIPLGGNRVGMGKHIRNILIVWCLTGMWHGASMNFPVWGLYYGVLLIAEKYLLGSRLEKLPAWMSRIYTMLFVMVGWMLFSHNSLGEAGIYLKRLVGMGASGFADGTTWYYLKTNLLIFLLCIPACGPGLYRFVESRFQNSTVGSAVLYGVLFLLGTACLVYSSYHPFLYLRF</sequence>
<feature type="transmembrane region" description="Helical" evidence="10">
    <location>
        <begin position="30"/>
        <end position="59"/>
    </location>
</feature>
<feature type="transmembrane region" description="Helical" evidence="10">
    <location>
        <begin position="6"/>
        <end position="23"/>
    </location>
</feature>
<name>A0ABQ0B8Z2_9FIRM</name>
<feature type="transmembrane region" description="Helical" evidence="10">
    <location>
        <begin position="436"/>
        <end position="455"/>
    </location>
</feature>
<evidence type="ECO:0000256" key="2">
    <source>
        <dbReference type="ARBA" id="ARBA00010323"/>
    </source>
</evidence>
<feature type="transmembrane region" description="Helical" evidence="10">
    <location>
        <begin position="79"/>
        <end position="96"/>
    </location>
</feature>
<accession>A0ABQ0B8Z2</accession>
<evidence type="ECO:0000256" key="4">
    <source>
        <dbReference type="ARBA" id="ARBA00022679"/>
    </source>
</evidence>
<keyword evidence="8 9" id="KW-0012">Acyltransferase</keyword>
<evidence type="ECO:0000256" key="5">
    <source>
        <dbReference type="ARBA" id="ARBA00022692"/>
    </source>
</evidence>